<evidence type="ECO:0000313" key="1">
    <source>
        <dbReference type="EMBL" id="KWT69315.1"/>
    </source>
</evidence>
<reference evidence="1 2" key="1">
    <citation type="submission" date="2015-10" db="EMBL/GenBank/DDBJ databases">
        <title>Transcriptomic analysis of a linuron degrading triple-species bacterial consortium.</title>
        <authorList>
            <person name="Albers P."/>
        </authorList>
    </citation>
    <scope>NUCLEOTIDE SEQUENCE [LARGE SCALE GENOMIC DNA]</scope>
    <source>
        <strain evidence="1 2">WDL6</strain>
    </source>
</reference>
<evidence type="ECO:0000313" key="2">
    <source>
        <dbReference type="Proteomes" id="UP000059074"/>
    </source>
</evidence>
<organism evidence="1 2">
    <name type="scientific">Hyphomicrobium sulfonivorans</name>
    <dbReference type="NCBI Taxonomy" id="121290"/>
    <lineage>
        <taxon>Bacteria</taxon>
        <taxon>Pseudomonadati</taxon>
        <taxon>Pseudomonadota</taxon>
        <taxon>Alphaproteobacteria</taxon>
        <taxon>Hyphomicrobiales</taxon>
        <taxon>Hyphomicrobiaceae</taxon>
        <taxon>Hyphomicrobium</taxon>
    </lineage>
</organism>
<gene>
    <name evidence="1" type="ORF">APY04_1398</name>
</gene>
<dbReference type="Proteomes" id="UP000059074">
    <property type="component" value="Unassembled WGS sequence"/>
</dbReference>
<protein>
    <submittedName>
        <fullName evidence="1">Uncharacterized protein</fullName>
    </submittedName>
</protein>
<sequence>MTTFHETKIRVLTIMDTFSRFLLAVEPLLRLSHAALSTRAGSLNSA</sequence>
<accession>A0A120CWF1</accession>
<comment type="caution">
    <text evidence="1">The sequence shown here is derived from an EMBL/GenBank/DDBJ whole genome shotgun (WGS) entry which is preliminary data.</text>
</comment>
<keyword evidence="2" id="KW-1185">Reference proteome</keyword>
<dbReference type="STRING" id="121290.APY04_1398"/>
<dbReference type="EMBL" id="LMTR01000045">
    <property type="protein sequence ID" value="KWT69315.1"/>
    <property type="molecule type" value="Genomic_DNA"/>
</dbReference>
<dbReference type="AlphaFoldDB" id="A0A120CWF1"/>
<proteinExistence type="predicted"/>
<name>A0A120CWF1_HYPSL</name>
<dbReference type="RefSeq" id="WP_157066657.1">
    <property type="nucleotide sequence ID" value="NZ_LMTR01000045.1"/>
</dbReference>